<dbReference type="InParanoid" id="K3WSJ5"/>
<protein>
    <recommendedName>
        <fullName evidence="3">Golgin subfamily A member 7/ERF4 domain-containing protein</fullName>
    </recommendedName>
</protein>
<dbReference type="eggNOG" id="ENOG502S1Z6">
    <property type="taxonomic scope" value="Eukaryota"/>
</dbReference>
<dbReference type="VEuPathDB" id="FungiDB:PYU1_G007923"/>
<accession>K3WSJ5</accession>
<evidence type="ECO:0000313" key="1">
    <source>
        <dbReference type="EnsemblProtists" id="PYU1_T007939"/>
    </source>
</evidence>
<name>K3WSJ5_GLOUD</name>
<reference evidence="2" key="1">
    <citation type="journal article" date="2010" name="Genome Biol.">
        <title>Genome sequence of the necrotrophic plant pathogen Pythium ultimum reveals original pathogenicity mechanisms and effector repertoire.</title>
        <authorList>
            <person name="Levesque C.A."/>
            <person name="Brouwer H."/>
            <person name="Cano L."/>
            <person name="Hamilton J.P."/>
            <person name="Holt C."/>
            <person name="Huitema E."/>
            <person name="Raffaele S."/>
            <person name="Robideau G.P."/>
            <person name="Thines M."/>
            <person name="Win J."/>
            <person name="Zerillo M.M."/>
            <person name="Beakes G.W."/>
            <person name="Boore J.L."/>
            <person name="Busam D."/>
            <person name="Dumas B."/>
            <person name="Ferriera S."/>
            <person name="Fuerstenberg S.I."/>
            <person name="Gachon C.M."/>
            <person name="Gaulin E."/>
            <person name="Govers F."/>
            <person name="Grenville-Briggs L."/>
            <person name="Horner N."/>
            <person name="Hostetler J."/>
            <person name="Jiang R.H."/>
            <person name="Johnson J."/>
            <person name="Krajaejun T."/>
            <person name="Lin H."/>
            <person name="Meijer H.J."/>
            <person name="Moore B."/>
            <person name="Morris P."/>
            <person name="Phuntmart V."/>
            <person name="Puiu D."/>
            <person name="Shetty J."/>
            <person name="Stajich J.E."/>
            <person name="Tripathy S."/>
            <person name="Wawra S."/>
            <person name="van West P."/>
            <person name="Whitty B.R."/>
            <person name="Coutinho P.M."/>
            <person name="Henrissat B."/>
            <person name="Martin F."/>
            <person name="Thomas P.D."/>
            <person name="Tyler B.M."/>
            <person name="De Vries R.P."/>
            <person name="Kamoun S."/>
            <person name="Yandell M."/>
            <person name="Tisserat N."/>
            <person name="Buell C.R."/>
        </authorList>
    </citation>
    <scope>NUCLEOTIDE SEQUENCE</scope>
    <source>
        <strain evidence="2">DAOM:BR144</strain>
    </source>
</reference>
<reference evidence="1" key="3">
    <citation type="submission" date="2015-02" db="UniProtKB">
        <authorList>
            <consortium name="EnsemblProtists"/>
        </authorList>
    </citation>
    <scope>IDENTIFICATION</scope>
    <source>
        <strain evidence="1">DAOM BR144</strain>
    </source>
</reference>
<dbReference type="HOGENOM" id="CLU_2473907_0_0_1"/>
<proteinExistence type="predicted"/>
<sequence>MEIINQTVEDYYPCLPCYACGYFCCFTTLGLSLLFPEPCTKQLETNLEIVLKRLNNREELLYRGLIWKFRRDKRSRASWLEICQIIYE</sequence>
<organism evidence="1 2">
    <name type="scientific">Globisporangium ultimum (strain ATCC 200006 / CBS 805.95 / DAOM BR144)</name>
    <name type="common">Pythium ultimum</name>
    <dbReference type="NCBI Taxonomy" id="431595"/>
    <lineage>
        <taxon>Eukaryota</taxon>
        <taxon>Sar</taxon>
        <taxon>Stramenopiles</taxon>
        <taxon>Oomycota</taxon>
        <taxon>Peronosporomycetes</taxon>
        <taxon>Pythiales</taxon>
        <taxon>Pythiaceae</taxon>
        <taxon>Globisporangium</taxon>
    </lineage>
</organism>
<evidence type="ECO:0000313" key="2">
    <source>
        <dbReference type="Proteomes" id="UP000019132"/>
    </source>
</evidence>
<keyword evidence="2" id="KW-1185">Reference proteome</keyword>
<dbReference type="EMBL" id="GL376617">
    <property type="status" value="NOT_ANNOTATED_CDS"/>
    <property type="molecule type" value="Genomic_DNA"/>
</dbReference>
<dbReference type="Proteomes" id="UP000019132">
    <property type="component" value="Unassembled WGS sequence"/>
</dbReference>
<reference evidence="2" key="2">
    <citation type="submission" date="2010-04" db="EMBL/GenBank/DDBJ databases">
        <authorList>
            <person name="Buell R."/>
            <person name="Hamilton J."/>
            <person name="Hostetler J."/>
        </authorList>
    </citation>
    <scope>NUCLEOTIDE SEQUENCE [LARGE SCALE GENOMIC DNA]</scope>
    <source>
        <strain evidence="2">DAOM:BR144</strain>
    </source>
</reference>
<evidence type="ECO:0008006" key="3">
    <source>
        <dbReference type="Google" id="ProtNLM"/>
    </source>
</evidence>
<dbReference type="AlphaFoldDB" id="K3WSJ5"/>
<dbReference type="EnsemblProtists" id="PYU1_T007939">
    <property type="protein sequence ID" value="PYU1_T007939"/>
    <property type="gene ID" value="PYU1_G007923"/>
</dbReference>